<evidence type="ECO:0000256" key="6">
    <source>
        <dbReference type="ARBA" id="ARBA00023004"/>
    </source>
</evidence>
<evidence type="ECO:0000256" key="3">
    <source>
        <dbReference type="ARBA" id="ARBA00022691"/>
    </source>
</evidence>
<evidence type="ECO:0000256" key="8">
    <source>
        <dbReference type="ARBA" id="ARBA00023134"/>
    </source>
</evidence>
<dbReference type="InterPro" id="IPR050105">
    <property type="entry name" value="MoCo_biosynth_MoaA/MoaC"/>
</dbReference>
<feature type="binding site" evidence="12">
    <location>
        <begin position="274"/>
        <end position="276"/>
    </location>
    <ligand>
        <name>GTP</name>
        <dbReference type="ChEBI" id="CHEBI:37565"/>
    </ligand>
</feature>
<comment type="pathway">
    <text evidence="12">Cofactor biosynthesis; molybdopterin biosynthesis.</text>
</comment>
<evidence type="ECO:0000256" key="7">
    <source>
        <dbReference type="ARBA" id="ARBA00023014"/>
    </source>
</evidence>
<feature type="binding site" evidence="12">
    <location>
        <position position="40"/>
    </location>
    <ligand>
        <name>[4Fe-4S] cluster</name>
        <dbReference type="ChEBI" id="CHEBI:49883"/>
        <label>1</label>
        <note>4Fe-4S-S-AdoMet</note>
    </ligand>
</feature>
<evidence type="ECO:0000256" key="2">
    <source>
        <dbReference type="ARBA" id="ARBA00022485"/>
    </source>
</evidence>
<reference evidence="14 15" key="1">
    <citation type="submission" date="2016-11" db="EMBL/GenBank/DDBJ databases">
        <title>Sphingorhabdus sp. LPB0140, isolated from marine environment.</title>
        <authorList>
            <person name="Kim E."/>
            <person name="Yi H."/>
        </authorList>
    </citation>
    <scope>NUCLEOTIDE SEQUENCE [LARGE SCALE GENOMIC DNA]</scope>
    <source>
        <strain evidence="14 15">LPB0140</strain>
    </source>
</reference>
<feature type="binding site" evidence="12">
    <location>
        <position position="29"/>
    </location>
    <ligand>
        <name>GTP</name>
        <dbReference type="ChEBI" id="CHEBI:37565"/>
    </ligand>
</feature>
<feature type="binding site" evidence="12">
    <location>
        <position position="206"/>
    </location>
    <ligand>
        <name>S-adenosyl-L-methionine</name>
        <dbReference type="ChEBI" id="CHEBI:59789"/>
    </ligand>
</feature>
<gene>
    <name evidence="12" type="primary">moaA</name>
    <name evidence="14" type="ORF">LPB140_00540</name>
</gene>
<dbReference type="Gene3D" id="3.20.20.70">
    <property type="entry name" value="Aldolase class I"/>
    <property type="match status" value="1"/>
</dbReference>
<keyword evidence="6 12" id="KW-0408">Iron</keyword>
<dbReference type="InterPro" id="IPR006638">
    <property type="entry name" value="Elp3/MiaA/NifB-like_rSAM"/>
</dbReference>
<dbReference type="PROSITE" id="PS51918">
    <property type="entry name" value="RADICAL_SAM"/>
    <property type="match status" value="1"/>
</dbReference>
<feature type="binding site" evidence="12">
    <location>
        <position position="112"/>
    </location>
    <ligand>
        <name>GTP</name>
        <dbReference type="ChEBI" id="CHEBI:37565"/>
    </ligand>
</feature>
<protein>
    <recommendedName>
        <fullName evidence="1 12">GTP 3',8-cyclase</fullName>
        <ecNumber evidence="1 12">4.1.99.22</ecNumber>
    </recommendedName>
    <alternativeName>
        <fullName evidence="12">Molybdenum cofactor biosynthesis protein A</fullName>
    </alternativeName>
</protein>
<comment type="similarity">
    <text evidence="12">Belongs to the radical SAM superfamily. MoaA family.</text>
</comment>
<dbReference type="STRING" id="1913578.LPB140_00540"/>
<keyword evidence="2 12" id="KW-0004">4Fe-4S</keyword>
<comment type="function">
    <text evidence="12">Catalyzes the cyclization of GTP to (8S)-3',8-cyclo-7,8-dihydroguanosine 5'-triphosphate.</text>
</comment>
<dbReference type="SUPFAM" id="SSF102114">
    <property type="entry name" value="Radical SAM enzymes"/>
    <property type="match status" value="1"/>
</dbReference>
<dbReference type="PROSITE" id="PS01305">
    <property type="entry name" value="MOAA_NIFB_PQQE"/>
    <property type="match status" value="1"/>
</dbReference>
<comment type="subunit">
    <text evidence="12">Monomer and homodimer.</text>
</comment>
<dbReference type="Pfam" id="PF04055">
    <property type="entry name" value="Radical_SAM"/>
    <property type="match status" value="1"/>
</dbReference>
<organism evidence="14 15">
    <name type="scientific">Sphingorhabdus lutea</name>
    <dbReference type="NCBI Taxonomy" id="1913578"/>
    <lineage>
        <taxon>Bacteria</taxon>
        <taxon>Pseudomonadati</taxon>
        <taxon>Pseudomonadota</taxon>
        <taxon>Alphaproteobacteria</taxon>
        <taxon>Sphingomonadales</taxon>
        <taxon>Sphingomonadaceae</taxon>
        <taxon>Sphingorhabdus</taxon>
    </lineage>
</organism>
<keyword evidence="15" id="KW-1185">Reference proteome</keyword>
<dbReference type="InterPro" id="IPR010505">
    <property type="entry name" value="MoaA_twitch"/>
</dbReference>
<feature type="binding site" evidence="12">
    <location>
        <position position="42"/>
    </location>
    <ligand>
        <name>S-adenosyl-L-methionine</name>
        <dbReference type="ChEBI" id="CHEBI:59789"/>
    </ligand>
</feature>
<feature type="binding site" evidence="12">
    <location>
        <position position="136"/>
    </location>
    <ligand>
        <name>S-adenosyl-L-methionine</name>
        <dbReference type="ChEBI" id="CHEBI:59789"/>
    </ligand>
</feature>
<dbReference type="UniPathway" id="UPA00344"/>
<dbReference type="AlphaFoldDB" id="A0A1L3JE66"/>
<keyword evidence="7 12" id="KW-0411">Iron-sulfur</keyword>
<keyword evidence="8 12" id="KW-0342">GTP-binding</keyword>
<dbReference type="CDD" id="cd21117">
    <property type="entry name" value="Twitch_MoaA"/>
    <property type="match status" value="1"/>
</dbReference>
<sequence length="345" mass="39136">MNIHLPNKAQLLSGKKMQDSFGRNIEYLRLSVTDRCDLRCAYCMDEKMTFLPKSDLLTLEELEQLAQAFIAKGIRKIRITGGEPLVRRDILTLIKRLGAKLKLGEFDELTLTTNGTLLSKYAAILYESGIRRINVSLDSLRPEIFKKLTRRDSLAQVINGIFAAQKAGLKVKINVVALKNVNADEIADIIKWAHHHDMEISLIEVMPLGEIRDDRLDQYLPLSLVRQNLEKNWTLRNIDKKTGGPARYVKIDETGGILGFITPLTHNFCDGCNRVRVTCTGRVYMCLGQDIYVDLRSALRGENSEEMLDKQIAIAMREKPLRHDFSITKPNQMAQIKRHMSVTGG</sequence>
<dbReference type="InterPro" id="IPR013785">
    <property type="entry name" value="Aldolase_TIM"/>
</dbReference>
<evidence type="ECO:0000256" key="11">
    <source>
        <dbReference type="ARBA" id="ARBA00048697"/>
    </source>
</evidence>
<dbReference type="GO" id="GO:0046872">
    <property type="term" value="F:metal ion binding"/>
    <property type="evidence" value="ECO:0007669"/>
    <property type="project" value="UniProtKB-KW"/>
</dbReference>
<feature type="binding site" evidence="12">
    <location>
        <position position="82"/>
    </location>
    <ligand>
        <name>S-adenosyl-L-methionine</name>
        <dbReference type="ChEBI" id="CHEBI:59789"/>
    </ligand>
</feature>
<feature type="binding site" evidence="12">
    <location>
        <position position="78"/>
    </location>
    <ligand>
        <name>GTP</name>
        <dbReference type="ChEBI" id="CHEBI:37565"/>
    </ligand>
</feature>
<dbReference type="OrthoDB" id="9763993at2"/>
<dbReference type="SFLD" id="SFLDS00029">
    <property type="entry name" value="Radical_SAM"/>
    <property type="match status" value="1"/>
</dbReference>
<comment type="cofactor">
    <cofactor evidence="12">
        <name>[4Fe-4S] cluster</name>
        <dbReference type="ChEBI" id="CHEBI:49883"/>
    </cofactor>
    <text evidence="12">Binds 2 [4Fe-4S] clusters. Binds 1 [4Fe-4S] cluster coordinated with 3 cysteines and an exchangeable S-adenosyl-L-methionine and 1 [4Fe-4S] cluster coordinated with 3 cysteines and the GTP-derived substrate.</text>
</comment>
<evidence type="ECO:0000256" key="1">
    <source>
        <dbReference type="ARBA" id="ARBA00012167"/>
    </source>
</evidence>
<name>A0A1L3JE66_9SPHN</name>
<dbReference type="SFLD" id="SFLDG01067">
    <property type="entry name" value="SPASM/twitch_domain_containing"/>
    <property type="match status" value="1"/>
</dbReference>
<dbReference type="PANTHER" id="PTHR22960">
    <property type="entry name" value="MOLYBDOPTERIN COFACTOR SYNTHESIS PROTEIN A"/>
    <property type="match status" value="1"/>
</dbReference>
<dbReference type="KEGG" id="sphl:LPB140_00540"/>
<feature type="binding site" evidence="12">
    <location>
        <position position="36"/>
    </location>
    <ligand>
        <name>[4Fe-4S] cluster</name>
        <dbReference type="ChEBI" id="CHEBI:49883"/>
        <label>1</label>
        <note>4Fe-4S-S-AdoMet</note>
    </ligand>
</feature>
<dbReference type="RefSeq" id="WP_072560068.1">
    <property type="nucleotide sequence ID" value="NZ_CP018154.1"/>
</dbReference>
<feature type="binding site" evidence="12">
    <location>
        <position position="272"/>
    </location>
    <ligand>
        <name>[4Fe-4S] cluster</name>
        <dbReference type="ChEBI" id="CHEBI:49883"/>
        <label>2</label>
        <note>4Fe-4S-substrate</note>
    </ligand>
</feature>
<dbReference type="NCBIfam" id="TIGR02666">
    <property type="entry name" value="moaA"/>
    <property type="match status" value="1"/>
</dbReference>
<dbReference type="SFLD" id="SFLDG01386">
    <property type="entry name" value="main_SPASM_domain-containing"/>
    <property type="match status" value="1"/>
</dbReference>
<keyword evidence="10 12" id="KW-0456">Lyase</keyword>
<dbReference type="CDD" id="cd01335">
    <property type="entry name" value="Radical_SAM"/>
    <property type="match status" value="1"/>
</dbReference>
<dbReference type="Proteomes" id="UP000242561">
    <property type="component" value="Chromosome"/>
</dbReference>
<comment type="catalytic activity">
    <reaction evidence="11 12">
        <text>GTP + AH2 + S-adenosyl-L-methionine = (8S)-3',8-cyclo-7,8-dihydroguanosine 5'-triphosphate + 5'-deoxyadenosine + L-methionine + A + H(+)</text>
        <dbReference type="Rhea" id="RHEA:49576"/>
        <dbReference type="ChEBI" id="CHEBI:13193"/>
        <dbReference type="ChEBI" id="CHEBI:15378"/>
        <dbReference type="ChEBI" id="CHEBI:17319"/>
        <dbReference type="ChEBI" id="CHEBI:17499"/>
        <dbReference type="ChEBI" id="CHEBI:37565"/>
        <dbReference type="ChEBI" id="CHEBI:57844"/>
        <dbReference type="ChEBI" id="CHEBI:59789"/>
        <dbReference type="ChEBI" id="CHEBI:131766"/>
        <dbReference type="EC" id="4.1.99.22"/>
    </reaction>
</comment>
<dbReference type="InterPro" id="IPR007197">
    <property type="entry name" value="rSAM"/>
</dbReference>
<dbReference type="EMBL" id="CP018154">
    <property type="protein sequence ID" value="APG63422.1"/>
    <property type="molecule type" value="Genomic_DNA"/>
</dbReference>
<dbReference type="GO" id="GO:1904047">
    <property type="term" value="F:S-adenosyl-L-methionine binding"/>
    <property type="evidence" value="ECO:0007669"/>
    <property type="project" value="UniProtKB-UniRule"/>
</dbReference>
<keyword evidence="5 12" id="KW-0547">Nucleotide-binding</keyword>
<proteinExistence type="inferred from homology"/>
<evidence type="ECO:0000313" key="14">
    <source>
        <dbReference type="EMBL" id="APG63422.1"/>
    </source>
</evidence>
<dbReference type="GO" id="GO:0061799">
    <property type="term" value="F:cyclic pyranopterin monophosphate synthase activity"/>
    <property type="evidence" value="ECO:0007669"/>
    <property type="project" value="TreeGrafter"/>
</dbReference>
<dbReference type="InterPro" id="IPR058240">
    <property type="entry name" value="rSAM_sf"/>
</dbReference>
<dbReference type="EC" id="4.1.99.22" evidence="1 12"/>
<dbReference type="SFLD" id="SFLDG01383">
    <property type="entry name" value="cyclic_pyranopterin_phosphate"/>
    <property type="match status" value="1"/>
</dbReference>
<dbReference type="SMART" id="SM00729">
    <property type="entry name" value="Elp3"/>
    <property type="match status" value="1"/>
</dbReference>
<dbReference type="InterPro" id="IPR040064">
    <property type="entry name" value="MoaA-like"/>
</dbReference>
<evidence type="ECO:0000256" key="12">
    <source>
        <dbReference type="HAMAP-Rule" id="MF_01225"/>
    </source>
</evidence>
<dbReference type="GO" id="GO:0051539">
    <property type="term" value="F:4 iron, 4 sulfur cluster binding"/>
    <property type="evidence" value="ECO:0007669"/>
    <property type="project" value="UniProtKB-UniRule"/>
</dbReference>
<evidence type="ECO:0000256" key="9">
    <source>
        <dbReference type="ARBA" id="ARBA00023150"/>
    </source>
</evidence>
<feature type="binding site" evidence="12">
    <location>
        <position position="286"/>
    </location>
    <ligand>
        <name>[4Fe-4S] cluster</name>
        <dbReference type="ChEBI" id="CHEBI:49883"/>
        <label>2</label>
        <note>4Fe-4S-substrate</note>
    </ligand>
</feature>
<evidence type="ECO:0000259" key="13">
    <source>
        <dbReference type="PROSITE" id="PS51918"/>
    </source>
</evidence>
<dbReference type="GO" id="GO:0006777">
    <property type="term" value="P:Mo-molybdopterin cofactor biosynthetic process"/>
    <property type="evidence" value="ECO:0007669"/>
    <property type="project" value="UniProtKB-UniRule"/>
</dbReference>
<keyword evidence="3 12" id="KW-0949">S-adenosyl-L-methionine</keyword>
<dbReference type="InterPro" id="IPR013483">
    <property type="entry name" value="MoaA"/>
</dbReference>
<dbReference type="HAMAP" id="MF_01225_B">
    <property type="entry name" value="MoaA_B"/>
    <property type="match status" value="1"/>
</dbReference>
<dbReference type="PANTHER" id="PTHR22960:SF0">
    <property type="entry name" value="MOLYBDENUM COFACTOR BIOSYNTHESIS PROTEIN 1"/>
    <property type="match status" value="1"/>
</dbReference>
<dbReference type="GO" id="GO:0005525">
    <property type="term" value="F:GTP binding"/>
    <property type="evidence" value="ECO:0007669"/>
    <property type="project" value="UniProtKB-UniRule"/>
</dbReference>
<keyword evidence="4 12" id="KW-0479">Metal-binding</keyword>
<evidence type="ECO:0000256" key="10">
    <source>
        <dbReference type="ARBA" id="ARBA00023239"/>
    </source>
</evidence>
<feature type="domain" description="Radical SAM core" evidence="13">
    <location>
        <begin position="20"/>
        <end position="245"/>
    </location>
</feature>
<dbReference type="InterPro" id="IPR000385">
    <property type="entry name" value="MoaA_NifB_PqqE_Fe-S-bd_CS"/>
</dbReference>
<accession>A0A1L3JE66</accession>
<feature type="binding site" evidence="12">
    <location>
        <position position="172"/>
    </location>
    <ligand>
        <name>GTP</name>
        <dbReference type="ChEBI" id="CHEBI:37565"/>
    </ligand>
</feature>
<evidence type="ECO:0000313" key="15">
    <source>
        <dbReference type="Proteomes" id="UP000242561"/>
    </source>
</evidence>
<dbReference type="Pfam" id="PF06463">
    <property type="entry name" value="Mob_synth_C"/>
    <property type="match status" value="1"/>
</dbReference>
<keyword evidence="9 12" id="KW-0501">Molybdenum cofactor biosynthesis</keyword>
<evidence type="ECO:0000256" key="4">
    <source>
        <dbReference type="ARBA" id="ARBA00022723"/>
    </source>
</evidence>
<evidence type="ECO:0000256" key="5">
    <source>
        <dbReference type="ARBA" id="ARBA00022741"/>
    </source>
</evidence>
<dbReference type="GO" id="GO:0061798">
    <property type="term" value="F:GTP 3',8'-cyclase activity"/>
    <property type="evidence" value="ECO:0007669"/>
    <property type="project" value="UniProtKB-UniRule"/>
</dbReference>
<feature type="binding site" evidence="12">
    <location>
        <position position="269"/>
    </location>
    <ligand>
        <name>[4Fe-4S] cluster</name>
        <dbReference type="ChEBI" id="CHEBI:49883"/>
        <label>2</label>
        <note>4Fe-4S-substrate</note>
    </ligand>
</feature>
<feature type="binding site" evidence="12">
    <location>
        <position position="43"/>
    </location>
    <ligand>
        <name>[4Fe-4S] cluster</name>
        <dbReference type="ChEBI" id="CHEBI:49883"/>
        <label>1</label>
        <note>4Fe-4S-S-AdoMet</note>
    </ligand>
</feature>